<keyword evidence="6" id="KW-1185">Reference proteome</keyword>
<dbReference type="InterPro" id="IPR027417">
    <property type="entry name" value="P-loop_NTPase"/>
</dbReference>
<evidence type="ECO:0000256" key="2">
    <source>
        <dbReference type="ARBA" id="ARBA00022840"/>
    </source>
</evidence>
<dbReference type="PANTHER" id="PTHR16305:SF35">
    <property type="entry name" value="TRANSCRIPTIONAL ACTIVATOR DOMAIN"/>
    <property type="match status" value="1"/>
</dbReference>
<dbReference type="InterPro" id="IPR041664">
    <property type="entry name" value="AAA_16"/>
</dbReference>
<accession>A0A7W8QS65</accession>
<dbReference type="PRINTS" id="PR00038">
    <property type="entry name" value="HTHLUXR"/>
</dbReference>
<keyword evidence="2" id="KW-0067">ATP-binding</keyword>
<dbReference type="AlphaFoldDB" id="A0A7W8QS65"/>
<dbReference type="SUPFAM" id="SSF52540">
    <property type="entry name" value="P-loop containing nucleoside triphosphate hydrolases"/>
    <property type="match status" value="1"/>
</dbReference>
<dbReference type="InterPro" id="IPR036388">
    <property type="entry name" value="WH-like_DNA-bd_sf"/>
</dbReference>
<dbReference type="SUPFAM" id="SSF48452">
    <property type="entry name" value="TPR-like"/>
    <property type="match status" value="1"/>
</dbReference>
<organism evidence="5 6">
    <name type="scientific">Nocardiopsis composta</name>
    <dbReference type="NCBI Taxonomy" id="157465"/>
    <lineage>
        <taxon>Bacteria</taxon>
        <taxon>Bacillati</taxon>
        <taxon>Actinomycetota</taxon>
        <taxon>Actinomycetes</taxon>
        <taxon>Streptosporangiales</taxon>
        <taxon>Nocardiopsidaceae</taxon>
        <taxon>Nocardiopsis</taxon>
    </lineage>
</organism>
<evidence type="ECO:0000259" key="4">
    <source>
        <dbReference type="PROSITE" id="PS50043"/>
    </source>
</evidence>
<dbReference type="GO" id="GO:0005737">
    <property type="term" value="C:cytoplasm"/>
    <property type="evidence" value="ECO:0007669"/>
    <property type="project" value="TreeGrafter"/>
</dbReference>
<dbReference type="PANTHER" id="PTHR16305">
    <property type="entry name" value="TESTICULAR SOLUBLE ADENYLYL CYCLASE"/>
    <property type="match status" value="1"/>
</dbReference>
<proteinExistence type="predicted"/>
<dbReference type="EMBL" id="JACHDB010000002">
    <property type="protein sequence ID" value="MBB5435622.1"/>
    <property type="molecule type" value="Genomic_DNA"/>
</dbReference>
<dbReference type="Pfam" id="PF13191">
    <property type="entry name" value="AAA_16"/>
    <property type="match status" value="1"/>
</dbReference>
<dbReference type="Proteomes" id="UP000572635">
    <property type="component" value="Unassembled WGS sequence"/>
</dbReference>
<feature type="domain" description="HTH luxR-type" evidence="4">
    <location>
        <begin position="925"/>
        <end position="990"/>
    </location>
</feature>
<dbReference type="GO" id="GO:0003677">
    <property type="term" value="F:DNA binding"/>
    <property type="evidence" value="ECO:0007669"/>
    <property type="project" value="UniProtKB-KW"/>
</dbReference>
<dbReference type="GO" id="GO:0005524">
    <property type="term" value="F:ATP binding"/>
    <property type="evidence" value="ECO:0007669"/>
    <property type="project" value="UniProtKB-KW"/>
</dbReference>
<evidence type="ECO:0000256" key="1">
    <source>
        <dbReference type="ARBA" id="ARBA00022741"/>
    </source>
</evidence>
<protein>
    <submittedName>
        <fullName evidence="5">DNA-binding CsgD family transcriptional regulator/tetratricopeptide (TPR) repeat protein</fullName>
    </submittedName>
</protein>
<evidence type="ECO:0000256" key="3">
    <source>
        <dbReference type="SAM" id="MobiDB-lite"/>
    </source>
</evidence>
<evidence type="ECO:0000313" key="5">
    <source>
        <dbReference type="EMBL" id="MBB5435622.1"/>
    </source>
</evidence>
<dbReference type="RefSeq" id="WP_184398554.1">
    <property type="nucleotide sequence ID" value="NZ_BAAAJD010000151.1"/>
</dbReference>
<dbReference type="InterPro" id="IPR016032">
    <property type="entry name" value="Sig_transdc_resp-reg_C-effctor"/>
</dbReference>
<gene>
    <name evidence="5" type="ORF">HDA36_005770</name>
</gene>
<dbReference type="GO" id="GO:0004016">
    <property type="term" value="F:adenylate cyclase activity"/>
    <property type="evidence" value="ECO:0007669"/>
    <property type="project" value="TreeGrafter"/>
</dbReference>
<comment type="caution">
    <text evidence="5">The sequence shown here is derived from an EMBL/GenBank/DDBJ whole genome shotgun (WGS) entry which is preliminary data.</text>
</comment>
<evidence type="ECO:0000313" key="6">
    <source>
        <dbReference type="Proteomes" id="UP000572635"/>
    </source>
</evidence>
<dbReference type="InterPro" id="IPR011990">
    <property type="entry name" value="TPR-like_helical_dom_sf"/>
</dbReference>
<name>A0A7W8QS65_9ACTN</name>
<dbReference type="InterPro" id="IPR000792">
    <property type="entry name" value="Tscrpt_reg_LuxR_C"/>
</dbReference>
<keyword evidence="5" id="KW-0238">DNA-binding</keyword>
<sequence>MDRTDRESVFVGREAELAALRDDARRALRDGATAVLVAGEAGVGKSRLVREYAAGSPMSRTVVGGCPELGVDGLPFAPFATALRRLVRDGAVEPGSGTGELARLLPELGAAPEASGGGRARLFEEVLVLLERAAEPGGLTLVLEDLHWSDASTRDLLVFLLGNLDAARVQLVATVRTDDLHRTHPLRRLLPELERLDPVTRLDLAPLSRDEVADQAAALRGGALAPGDVDLVYQRSGGNPLFVESFLDQPDLAGAPVPAGPREMLLGALRPLDQTALSVLKAASLAGDRVDHVLLEAVCELPADRFDAAVRAAVDANALHPLAEGYRFRHALLAEAVQEDLLPGERIRLHRRYADVLAAGVPGIDGGSAAAMLAHHAYAAHDLPRALESAWRAAEAAGRAAAAPERLALLDRVLELWEQVPDAAERIGRFHAEVLRAASEAAKALDNPRRAYDYADTGLQAYTRWLGTGMCPVRASREIPEQDAVAMGMLLYARGQAAREMSWDGALEDFGEALTVLPDRHPMRPAVTAAMAATLAVRGHDEEADRTAVVALLRARAAGDVHTEADALITLGGARSNADRELALDSLRQGTELARSSGDMPTELRGLNNTAAALSHAGRIAEAVQLNRAALERAAELGVSRTRGGGFLNGLALVLLNSGKVGEAATLLRNAPPAANPRTQGRRHDLLAQIEQVRGSVSGTARELDAVYRCYPAESVAEIEFVGVRLLRAWVDAEQGKRARAAEAVTALMRQERPWMRGFRLAMWLFHAAEVWQLLDDAGRGSAGPDEAVDRLREVLRERAASLGDGSGMGMFGGISLGLAQGIIGGRTGEDDAQRRRTIGRLRSSELRLWLLPALLCRARSLLPAGAREQAEPLVLEAHALAAEMGAGRYLRDAVRLMEEYGMALPAPPGPEAPGVSEQGGAESGAGPLAVLTPRELDVLRLVARGRTNREIAAELVISAKTVSVHVSNVLAKLGVSNRNAAALKARDSGLE</sequence>
<dbReference type="SMART" id="SM00421">
    <property type="entry name" value="HTH_LUXR"/>
    <property type="match status" value="1"/>
</dbReference>
<dbReference type="PROSITE" id="PS50043">
    <property type="entry name" value="HTH_LUXR_2"/>
    <property type="match status" value="1"/>
</dbReference>
<keyword evidence="1" id="KW-0547">Nucleotide-binding</keyword>
<dbReference type="CDD" id="cd01120">
    <property type="entry name" value="RecA-like_superfamily"/>
    <property type="match status" value="1"/>
</dbReference>
<dbReference type="Gene3D" id="1.10.10.10">
    <property type="entry name" value="Winged helix-like DNA-binding domain superfamily/Winged helix DNA-binding domain"/>
    <property type="match status" value="1"/>
</dbReference>
<dbReference type="PROSITE" id="PS00622">
    <property type="entry name" value="HTH_LUXR_1"/>
    <property type="match status" value="1"/>
</dbReference>
<dbReference type="GO" id="GO:0006355">
    <property type="term" value="P:regulation of DNA-templated transcription"/>
    <property type="evidence" value="ECO:0007669"/>
    <property type="project" value="InterPro"/>
</dbReference>
<feature type="region of interest" description="Disordered" evidence="3">
    <location>
        <begin position="906"/>
        <end position="928"/>
    </location>
</feature>
<dbReference type="Pfam" id="PF00196">
    <property type="entry name" value="GerE"/>
    <property type="match status" value="1"/>
</dbReference>
<reference evidence="5 6" key="1">
    <citation type="submission" date="2020-08" db="EMBL/GenBank/DDBJ databases">
        <title>Sequencing the genomes of 1000 actinobacteria strains.</title>
        <authorList>
            <person name="Klenk H.-P."/>
        </authorList>
    </citation>
    <scope>NUCLEOTIDE SEQUENCE [LARGE SCALE GENOMIC DNA]</scope>
    <source>
        <strain evidence="5 6">DSM 44551</strain>
    </source>
</reference>
<dbReference type="CDD" id="cd06170">
    <property type="entry name" value="LuxR_C_like"/>
    <property type="match status" value="1"/>
</dbReference>
<dbReference type="SUPFAM" id="SSF46894">
    <property type="entry name" value="C-terminal effector domain of the bipartite response regulators"/>
    <property type="match status" value="1"/>
</dbReference>
<dbReference type="Gene3D" id="1.25.40.10">
    <property type="entry name" value="Tetratricopeptide repeat domain"/>
    <property type="match status" value="1"/>
</dbReference>